<dbReference type="InterPro" id="IPR032675">
    <property type="entry name" value="LRR_dom_sf"/>
</dbReference>
<accession>A0A151JRP6</accession>
<organism evidence="3 4">
    <name type="scientific">Trachymyrmex cornetzi</name>
    <dbReference type="NCBI Taxonomy" id="471704"/>
    <lineage>
        <taxon>Eukaryota</taxon>
        <taxon>Metazoa</taxon>
        <taxon>Ecdysozoa</taxon>
        <taxon>Arthropoda</taxon>
        <taxon>Hexapoda</taxon>
        <taxon>Insecta</taxon>
        <taxon>Pterygota</taxon>
        <taxon>Neoptera</taxon>
        <taxon>Endopterygota</taxon>
        <taxon>Hymenoptera</taxon>
        <taxon>Apocrita</taxon>
        <taxon>Aculeata</taxon>
        <taxon>Formicoidea</taxon>
        <taxon>Formicidae</taxon>
        <taxon>Myrmicinae</taxon>
        <taxon>Trachymyrmex</taxon>
    </lineage>
</organism>
<dbReference type="PANTHER" id="PTHR13318">
    <property type="entry name" value="PARTNER OF PAIRED, ISOFORM B-RELATED"/>
    <property type="match status" value="1"/>
</dbReference>
<dbReference type="InterPro" id="IPR036047">
    <property type="entry name" value="F-box-like_dom_sf"/>
</dbReference>
<dbReference type="SUPFAM" id="SSF52047">
    <property type="entry name" value="RNI-like"/>
    <property type="match status" value="1"/>
</dbReference>
<dbReference type="InterPro" id="IPR001810">
    <property type="entry name" value="F-box_dom"/>
</dbReference>
<dbReference type="SMART" id="SM00367">
    <property type="entry name" value="LRR_CC"/>
    <property type="match status" value="3"/>
</dbReference>
<evidence type="ECO:0000256" key="1">
    <source>
        <dbReference type="ARBA" id="ARBA00022786"/>
    </source>
</evidence>
<proteinExistence type="predicted"/>
<dbReference type="Gene3D" id="3.80.10.10">
    <property type="entry name" value="Ribonuclease Inhibitor"/>
    <property type="match status" value="2"/>
</dbReference>
<sequence>MIILRKLDLKSLCRMSRVNKRFNNLAQDHQLYTSLDIDCSAINANKALDYLAPRCEYLRRLDFSPCMSNYVQDFEKFLVIRGSLLTHLRLSTPSILFCSSINNITIMKISRICKNLKELDLRYCDLVQDKGFSYLENLEFLEYLNLTNTNIETETLCKILRRNIQMRHLCLAGTTYRLDVNKVIMELRNSCPDLESIDLWKMDTLTSQSIDALADCKNLRKLICWRTDIVKDHGDSFFRLFSSCQYLERVSLGLVSNLSERDLRGLTLCKNLKELTLTIPLSVEISHEIFVNCPKLEMIGPD</sequence>
<dbReference type="AlphaFoldDB" id="A0A151JRP6"/>
<evidence type="ECO:0000313" key="4">
    <source>
        <dbReference type="Proteomes" id="UP000078492"/>
    </source>
</evidence>
<gene>
    <name evidence="3" type="ORF">ALC57_00536</name>
</gene>
<dbReference type="Proteomes" id="UP000078492">
    <property type="component" value="Unassembled WGS sequence"/>
</dbReference>
<name>A0A151JRP6_9HYME</name>
<dbReference type="GO" id="GO:0019005">
    <property type="term" value="C:SCF ubiquitin ligase complex"/>
    <property type="evidence" value="ECO:0007669"/>
    <property type="project" value="TreeGrafter"/>
</dbReference>
<dbReference type="PANTHER" id="PTHR13318:SF152">
    <property type="entry name" value="F-BOX_LRR-REPEAT PROTEIN 4"/>
    <property type="match status" value="1"/>
</dbReference>
<dbReference type="SUPFAM" id="SSF81383">
    <property type="entry name" value="F-box domain"/>
    <property type="match status" value="1"/>
</dbReference>
<dbReference type="GO" id="GO:0031146">
    <property type="term" value="P:SCF-dependent proteasomal ubiquitin-dependent protein catabolic process"/>
    <property type="evidence" value="ECO:0007669"/>
    <property type="project" value="TreeGrafter"/>
</dbReference>
<dbReference type="STRING" id="471704.A0A151JRP6"/>
<protein>
    <submittedName>
        <fullName evidence="3">F-box/LRR-repeat protein 4</fullName>
    </submittedName>
</protein>
<dbReference type="InterPro" id="IPR006553">
    <property type="entry name" value="Leu-rich_rpt_Cys-con_subtyp"/>
</dbReference>
<feature type="domain" description="F-box" evidence="2">
    <location>
        <begin position="1"/>
        <end position="35"/>
    </location>
</feature>
<dbReference type="PROSITE" id="PS50181">
    <property type="entry name" value="FBOX"/>
    <property type="match status" value="1"/>
</dbReference>
<keyword evidence="4" id="KW-1185">Reference proteome</keyword>
<evidence type="ECO:0000259" key="2">
    <source>
        <dbReference type="PROSITE" id="PS50181"/>
    </source>
</evidence>
<keyword evidence="1" id="KW-0833">Ubl conjugation pathway</keyword>
<dbReference type="Pfam" id="PF12937">
    <property type="entry name" value="F-box-like"/>
    <property type="match status" value="1"/>
</dbReference>
<evidence type="ECO:0000313" key="3">
    <source>
        <dbReference type="EMBL" id="KYN30026.1"/>
    </source>
</evidence>
<reference evidence="3 4" key="1">
    <citation type="submission" date="2015-09" db="EMBL/GenBank/DDBJ databases">
        <title>Trachymyrmex cornetzi WGS genome.</title>
        <authorList>
            <person name="Nygaard S."/>
            <person name="Hu H."/>
            <person name="Boomsma J."/>
            <person name="Zhang G."/>
        </authorList>
    </citation>
    <scope>NUCLEOTIDE SEQUENCE [LARGE SCALE GENOMIC DNA]</scope>
    <source>
        <strain evidence="3">Tcor2-1</strain>
        <tissue evidence="3">Whole body</tissue>
    </source>
</reference>
<dbReference type="EMBL" id="KQ978579">
    <property type="protein sequence ID" value="KYN30026.1"/>
    <property type="molecule type" value="Genomic_DNA"/>
</dbReference>